<name>A0ABR1JQ97_9AGAR</name>
<feature type="region of interest" description="Disordered" evidence="9">
    <location>
        <begin position="154"/>
        <end position="236"/>
    </location>
</feature>
<evidence type="ECO:0000256" key="4">
    <source>
        <dbReference type="ARBA" id="ARBA00022833"/>
    </source>
</evidence>
<evidence type="ECO:0000256" key="9">
    <source>
        <dbReference type="SAM" id="MobiDB-lite"/>
    </source>
</evidence>
<keyword evidence="5" id="KW-0805">Transcription regulation</keyword>
<dbReference type="EMBL" id="JBANRG010000008">
    <property type="protein sequence ID" value="KAK7464150.1"/>
    <property type="molecule type" value="Genomic_DNA"/>
</dbReference>
<dbReference type="InterPro" id="IPR013087">
    <property type="entry name" value="Znf_C2H2_type"/>
</dbReference>
<evidence type="ECO:0000256" key="2">
    <source>
        <dbReference type="ARBA" id="ARBA00022723"/>
    </source>
</evidence>
<dbReference type="SMART" id="SM00355">
    <property type="entry name" value="ZnF_C2H2"/>
    <property type="match status" value="2"/>
</dbReference>
<dbReference type="Gene3D" id="3.30.160.60">
    <property type="entry name" value="Classic Zinc Finger"/>
    <property type="match status" value="2"/>
</dbReference>
<evidence type="ECO:0000259" key="10">
    <source>
        <dbReference type="PROSITE" id="PS50157"/>
    </source>
</evidence>
<dbReference type="PROSITE" id="PS50157">
    <property type="entry name" value="ZINC_FINGER_C2H2_2"/>
    <property type="match status" value="2"/>
</dbReference>
<feature type="compositionally biased region" description="Low complexity" evidence="9">
    <location>
        <begin position="599"/>
        <end position="614"/>
    </location>
</feature>
<feature type="region of interest" description="Disordered" evidence="9">
    <location>
        <begin position="599"/>
        <end position="656"/>
    </location>
</feature>
<evidence type="ECO:0000313" key="12">
    <source>
        <dbReference type="Proteomes" id="UP001498398"/>
    </source>
</evidence>
<feature type="compositionally biased region" description="Low complexity" evidence="9">
    <location>
        <begin position="482"/>
        <end position="501"/>
    </location>
</feature>
<feature type="compositionally biased region" description="Low complexity" evidence="9">
    <location>
        <begin position="525"/>
        <end position="544"/>
    </location>
</feature>
<evidence type="ECO:0000256" key="5">
    <source>
        <dbReference type="ARBA" id="ARBA00023015"/>
    </source>
</evidence>
<feature type="compositionally biased region" description="Acidic residues" evidence="9">
    <location>
        <begin position="307"/>
        <end position="320"/>
    </location>
</feature>
<feature type="compositionally biased region" description="Low complexity" evidence="9">
    <location>
        <begin position="625"/>
        <end position="656"/>
    </location>
</feature>
<keyword evidence="12" id="KW-1185">Reference proteome</keyword>
<feature type="compositionally biased region" description="Pro residues" evidence="9">
    <location>
        <begin position="615"/>
        <end position="624"/>
    </location>
</feature>
<keyword evidence="2" id="KW-0479">Metal-binding</keyword>
<reference evidence="11 12" key="1">
    <citation type="submission" date="2024-01" db="EMBL/GenBank/DDBJ databases">
        <title>A draft genome for the cacao thread blight pathogen Marasmiellus scandens.</title>
        <authorList>
            <person name="Baruah I.K."/>
            <person name="Leung J."/>
            <person name="Bukari Y."/>
            <person name="Amoako-Attah I."/>
            <person name="Meinhardt L.W."/>
            <person name="Bailey B.A."/>
            <person name="Cohen S.P."/>
        </authorList>
    </citation>
    <scope>NUCLEOTIDE SEQUENCE [LARGE SCALE GENOMIC DNA]</scope>
    <source>
        <strain evidence="11 12">GH-19</strain>
    </source>
</reference>
<keyword evidence="6" id="KW-0804">Transcription</keyword>
<dbReference type="InterPro" id="IPR051061">
    <property type="entry name" value="Zinc_finger_trans_reg"/>
</dbReference>
<dbReference type="SUPFAM" id="SSF57667">
    <property type="entry name" value="beta-beta-alpha zinc fingers"/>
    <property type="match status" value="1"/>
</dbReference>
<feature type="region of interest" description="Disordered" evidence="9">
    <location>
        <begin position="1"/>
        <end position="20"/>
    </location>
</feature>
<feature type="compositionally biased region" description="Low complexity" evidence="9">
    <location>
        <begin position="171"/>
        <end position="180"/>
    </location>
</feature>
<proteinExistence type="predicted"/>
<evidence type="ECO:0000256" key="7">
    <source>
        <dbReference type="ARBA" id="ARBA00023242"/>
    </source>
</evidence>
<dbReference type="PANTHER" id="PTHR46179">
    <property type="entry name" value="ZINC FINGER PROTEIN"/>
    <property type="match status" value="1"/>
</dbReference>
<feature type="compositionally biased region" description="Acidic residues" evidence="9">
    <location>
        <begin position="181"/>
        <end position="190"/>
    </location>
</feature>
<keyword evidence="3 8" id="KW-0863">Zinc-finger</keyword>
<keyword evidence="7" id="KW-0539">Nucleus</keyword>
<dbReference type="PROSITE" id="PS00028">
    <property type="entry name" value="ZINC_FINGER_C2H2_1"/>
    <property type="match status" value="2"/>
</dbReference>
<gene>
    <name evidence="11" type="ORF">VKT23_006315</name>
</gene>
<feature type="region of interest" description="Disordered" evidence="9">
    <location>
        <begin position="266"/>
        <end position="327"/>
    </location>
</feature>
<feature type="compositionally biased region" description="Polar residues" evidence="9">
    <location>
        <begin position="266"/>
        <end position="276"/>
    </location>
</feature>
<feature type="domain" description="C2H2-type" evidence="10">
    <location>
        <begin position="805"/>
        <end position="834"/>
    </location>
</feature>
<comment type="subcellular location">
    <subcellularLocation>
        <location evidence="1">Nucleus</location>
    </subcellularLocation>
</comment>
<protein>
    <recommendedName>
        <fullName evidence="10">C2H2-type domain-containing protein</fullName>
    </recommendedName>
</protein>
<dbReference type="InterPro" id="IPR036236">
    <property type="entry name" value="Znf_C2H2_sf"/>
</dbReference>
<sequence length="836" mass="88650">MSSSPTQRPQEQQMPVSTLPDQSYYYQYDYKNVYLDDWRQPAAYAPDPPHGAPMYNYTSYTLSPESLPSSIAVSLSSSSTGSLSSAHSLPPSASASPQQQSQAVHDDSSLGISALSTGLSVDYPHPTSYSLHHQQGTFPIHPAQSFKAEDQPEVCDPRYLGGVHPDELHEGPASSPSGSDSADEDDDDIQGDMQGVQPDADADDDYPVSAYPNSSSRSTTRKRKRATLSRRRLAAANAARAAARQVISHDSGTAGMMMDPEDVDVLTTSGMSSTGRAPSLRIDTGLARNGSRRDSADDTVQVQSPESIDEEEPESEEYDYDDPKDSEYVYRDRSSSAKLVQQQMLVQQHQQSLLQQHDTQHNLNPQQSVPSYLVAPPHTANPMIDSSPMPPSGVNSGIGMRRRAATDAGTHHGYTNYTTPTEVNGYVYNDGWDASFANSSPTNNSTAYNQQPQQSSQSLRLLASPMRTRAGTTIGGYFPSVSSGASSSSSRGSPHAHSHSPTPYGRFAPYPSPQSSSHHHGGGHQQQSSHGSQGSGGYSDSHGYLSPPAQYAAGDGMGGYQQQHYSHSHMGGGMGVGHGVAVNGMGMAARRLSYSSVTSVGSSRSSASGASTYPPMTPPTPLSPLTPMTPGATASSQAQQNQNQTQNQGGYDPQAAYGSTGGYMGMGGMMSASSSSASTPNMDILGLGSSSLGGGGISSRRRSRPSNALPVPIPVPNLTKKSRGRRVPTVTSLEMVARRGSSASVASAASSGDGDYFGGPASVGGRGGKGSRVHTCKVPGCGKCFARGEHLKRHVRSIHTYEKPHKCPYPGCGKDFSRHDNLGQHMRVHKDYRPPK</sequence>
<dbReference type="Pfam" id="PF00096">
    <property type="entry name" value="zf-C2H2"/>
    <property type="match status" value="2"/>
</dbReference>
<evidence type="ECO:0000256" key="6">
    <source>
        <dbReference type="ARBA" id="ARBA00023163"/>
    </source>
</evidence>
<feature type="region of interest" description="Disordered" evidence="9">
    <location>
        <begin position="482"/>
        <end position="565"/>
    </location>
</feature>
<evidence type="ECO:0000313" key="11">
    <source>
        <dbReference type="EMBL" id="KAK7464150.1"/>
    </source>
</evidence>
<feature type="region of interest" description="Disordered" evidence="9">
    <location>
        <begin position="72"/>
        <end position="108"/>
    </location>
</feature>
<comment type="caution">
    <text evidence="11">The sequence shown here is derived from an EMBL/GenBank/DDBJ whole genome shotgun (WGS) entry which is preliminary data.</text>
</comment>
<dbReference type="PANTHER" id="PTHR46179:SF13">
    <property type="entry name" value="C2H2-TYPE DOMAIN-CONTAINING PROTEIN"/>
    <property type="match status" value="1"/>
</dbReference>
<dbReference type="Proteomes" id="UP001498398">
    <property type="component" value="Unassembled WGS sequence"/>
</dbReference>
<feature type="domain" description="C2H2-type" evidence="10">
    <location>
        <begin position="774"/>
        <end position="804"/>
    </location>
</feature>
<keyword evidence="4" id="KW-0862">Zinc</keyword>
<evidence type="ECO:0000256" key="3">
    <source>
        <dbReference type="ARBA" id="ARBA00022771"/>
    </source>
</evidence>
<evidence type="ECO:0000256" key="8">
    <source>
        <dbReference type="PROSITE-ProRule" id="PRU00042"/>
    </source>
</evidence>
<organism evidence="11 12">
    <name type="scientific">Marasmiellus scandens</name>
    <dbReference type="NCBI Taxonomy" id="2682957"/>
    <lineage>
        <taxon>Eukaryota</taxon>
        <taxon>Fungi</taxon>
        <taxon>Dikarya</taxon>
        <taxon>Basidiomycota</taxon>
        <taxon>Agaricomycotina</taxon>
        <taxon>Agaricomycetes</taxon>
        <taxon>Agaricomycetidae</taxon>
        <taxon>Agaricales</taxon>
        <taxon>Marasmiineae</taxon>
        <taxon>Omphalotaceae</taxon>
        <taxon>Marasmiellus</taxon>
    </lineage>
</organism>
<feature type="compositionally biased region" description="Basic residues" evidence="9">
    <location>
        <begin position="219"/>
        <end position="233"/>
    </location>
</feature>
<accession>A0ABR1JQ97</accession>
<evidence type="ECO:0000256" key="1">
    <source>
        <dbReference type="ARBA" id="ARBA00004123"/>
    </source>
</evidence>
<feature type="compositionally biased region" description="Low complexity" evidence="9">
    <location>
        <begin position="72"/>
        <end position="103"/>
    </location>
</feature>
<feature type="region of interest" description="Disordered" evidence="9">
    <location>
        <begin position="693"/>
        <end position="728"/>
    </location>
</feature>